<feature type="non-terminal residue" evidence="2">
    <location>
        <position position="90"/>
    </location>
</feature>
<feature type="domain" description="DUF4456" evidence="1">
    <location>
        <begin position="1"/>
        <end position="88"/>
    </location>
</feature>
<feature type="non-terminal residue" evidence="2">
    <location>
        <position position="1"/>
    </location>
</feature>
<dbReference type="OrthoDB" id="431588at2759"/>
<protein>
    <submittedName>
        <fullName evidence="2">CC180 protein</fullName>
    </submittedName>
</protein>
<dbReference type="Pfam" id="PF14644">
    <property type="entry name" value="DUF4456"/>
    <property type="match status" value="1"/>
</dbReference>
<dbReference type="EMBL" id="WBMW01003709">
    <property type="protein sequence ID" value="NXC45726.1"/>
    <property type="molecule type" value="Genomic_DNA"/>
</dbReference>
<reference evidence="2" key="1">
    <citation type="submission" date="2019-09" db="EMBL/GenBank/DDBJ databases">
        <title>Bird 10,000 Genomes (B10K) Project - Family phase.</title>
        <authorList>
            <person name="Zhang G."/>
        </authorList>
    </citation>
    <scope>NUCLEOTIDE SEQUENCE</scope>
    <source>
        <strain evidence="2">B10K-DU-001-08</strain>
        <tissue evidence="2">Muscle</tissue>
    </source>
</reference>
<dbReference type="InterPro" id="IPR027914">
    <property type="entry name" value="DUF4456"/>
</dbReference>
<dbReference type="Proteomes" id="UP000613066">
    <property type="component" value="Unassembled WGS sequence"/>
</dbReference>
<accession>A0A851NUD6</accession>
<organism evidence="2 3">
    <name type="scientific">Penelope pileata</name>
    <dbReference type="NCBI Taxonomy" id="1118817"/>
    <lineage>
        <taxon>Eukaryota</taxon>
        <taxon>Metazoa</taxon>
        <taxon>Chordata</taxon>
        <taxon>Craniata</taxon>
        <taxon>Vertebrata</taxon>
        <taxon>Euteleostomi</taxon>
        <taxon>Archelosauria</taxon>
        <taxon>Archosauria</taxon>
        <taxon>Dinosauria</taxon>
        <taxon>Saurischia</taxon>
        <taxon>Theropoda</taxon>
        <taxon>Coelurosauria</taxon>
        <taxon>Aves</taxon>
        <taxon>Neognathae</taxon>
        <taxon>Galloanserae</taxon>
        <taxon>Galliformes</taxon>
        <taxon>Cracidae</taxon>
        <taxon>Penelope</taxon>
    </lineage>
</organism>
<evidence type="ECO:0000259" key="1">
    <source>
        <dbReference type="Pfam" id="PF14644"/>
    </source>
</evidence>
<proteinExistence type="predicted"/>
<gene>
    <name evidence="2" type="primary">Ccdc180_0</name>
    <name evidence="2" type="ORF">PENPIL_R07936</name>
</gene>
<sequence>MPEDLPETFDHCAGVLRQSLLSYQSQTEDYYNFHLKEFWDQLKLFEEELPYVSQLAVDSLFKEHEQKLSYSTGNIRHPFNKQLEDWESVK</sequence>
<evidence type="ECO:0000313" key="3">
    <source>
        <dbReference type="Proteomes" id="UP000613066"/>
    </source>
</evidence>
<name>A0A851NUD6_9GALL</name>
<keyword evidence="3" id="KW-1185">Reference proteome</keyword>
<evidence type="ECO:0000313" key="2">
    <source>
        <dbReference type="EMBL" id="NXC45726.1"/>
    </source>
</evidence>
<comment type="caution">
    <text evidence="2">The sequence shown here is derived from an EMBL/GenBank/DDBJ whole genome shotgun (WGS) entry which is preliminary data.</text>
</comment>
<dbReference type="AlphaFoldDB" id="A0A851NUD6"/>